<protein>
    <submittedName>
        <fullName evidence="2">NAD-dependent epimerase/dehydratase family protein</fullName>
    </submittedName>
</protein>
<evidence type="ECO:0000313" key="3">
    <source>
        <dbReference type="Proteomes" id="UP001165367"/>
    </source>
</evidence>
<dbReference type="InterPro" id="IPR001509">
    <property type="entry name" value="Epimerase_deHydtase"/>
</dbReference>
<dbReference type="InterPro" id="IPR036291">
    <property type="entry name" value="NAD(P)-bd_dom_sf"/>
</dbReference>
<comment type="caution">
    <text evidence="2">The sequence shown here is derived from an EMBL/GenBank/DDBJ whole genome shotgun (WGS) entry which is preliminary data.</text>
</comment>
<organism evidence="2 3">
    <name type="scientific">Terrimonas ginsenosidimutans</name>
    <dbReference type="NCBI Taxonomy" id="2908004"/>
    <lineage>
        <taxon>Bacteria</taxon>
        <taxon>Pseudomonadati</taxon>
        <taxon>Bacteroidota</taxon>
        <taxon>Chitinophagia</taxon>
        <taxon>Chitinophagales</taxon>
        <taxon>Chitinophagaceae</taxon>
        <taxon>Terrimonas</taxon>
    </lineage>
</organism>
<accession>A0ABS9KMW5</accession>
<dbReference type="RefSeq" id="WP_237869183.1">
    <property type="nucleotide sequence ID" value="NZ_JAKLTR010000002.1"/>
</dbReference>
<dbReference type="SUPFAM" id="SSF51735">
    <property type="entry name" value="NAD(P)-binding Rossmann-fold domains"/>
    <property type="match status" value="1"/>
</dbReference>
<dbReference type="Pfam" id="PF01370">
    <property type="entry name" value="Epimerase"/>
    <property type="match status" value="1"/>
</dbReference>
<dbReference type="PANTHER" id="PTHR48079">
    <property type="entry name" value="PROTEIN YEEZ"/>
    <property type="match status" value="1"/>
</dbReference>
<reference evidence="2" key="1">
    <citation type="submission" date="2022-01" db="EMBL/GenBank/DDBJ databases">
        <authorList>
            <person name="Jo J.-H."/>
            <person name="Im W.-T."/>
        </authorList>
    </citation>
    <scope>NUCLEOTIDE SEQUENCE</scope>
    <source>
        <strain evidence="2">NA20</strain>
    </source>
</reference>
<sequence>MKEKVLITGASGFIGFHLIEAALEMGLDVIAAVRRSSDVRHLQVHNIQYCYPDFSDVASLTNELEKAGVNYIVHALGTTKAGSQEEYNTINAGYTYNLAKAAEALGPSFKKMVFISSIAALGPLTETTGTITELTSPRPVTAYGKSKLLAEQKLETLSLPYVVLRPTAVYGPREKDIFILFRTIKRGWEPYIGKKEQELSFVYVKDLAVIGINTLFNASAARTVFNVSDGRSYNRYQLADSVKACLQKKTTRIHLPYGMVKGLAFILEKTYRFINAVPLLNREKLHELTAINWKINIDKAKRELGFYPAYNLEQGVQETMAWYRYNNWI</sequence>
<dbReference type="PANTHER" id="PTHR48079:SF6">
    <property type="entry name" value="NAD(P)-BINDING DOMAIN-CONTAINING PROTEIN-RELATED"/>
    <property type="match status" value="1"/>
</dbReference>
<feature type="domain" description="NAD-dependent epimerase/dehydratase" evidence="1">
    <location>
        <begin position="5"/>
        <end position="213"/>
    </location>
</feature>
<proteinExistence type="predicted"/>
<dbReference type="Gene3D" id="3.40.50.720">
    <property type="entry name" value="NAD(P)-binding Rossmann-like Domain"/>
    <property type="match status" value="1"/>
</dbReference>
<gene>
    <name evidence="2" type="ORF">LZZ85_05125</name>
</gene>
<dbReference type="EMBL" id="JAKLTR010000002">
    <property type="protein sequence ID" value="MCG2613649.1"/>
    <property type="molecule type" value="Genomic_DNA"/>
</dbReference>
<dbReference type="Proteomes" id="UP001165367">
    <property type="component" value="Unassembled WGS sequence"/>
</dbReference>
<evidence type="ECO:0000313" key="2">
    <source>
        <dbReference type="EMBL" id="MCG2613649.1"/>
    </source>
</evidence>
<keyword evidence="3" id="KW-1185">Reference proteome</keyword>
<dbReference type="InterPro" id="IPR051783">
    <property type="entry name" value="NAD(P)-dependent_oxidoreduct"/>
</dbReference>
<name>A0ABS9KMW5_9BACT</name>
<evidence type="ECO:0000259" key="1">
    <source>
        <dbReference type="Pfam" id="PF01370"/>
    </source>
</evidence>